<reference evidence="2 3" key="2">
    <citation type="submission" date="2020-11" db="EMBL/GenBank/DDBJ databases">
        <title>Sulfur oxidizing isolate from Hospital Hole Sinkhole.</title>
        <authorList>
            <person name="Scott K.M."/>
        </authorList>
    </citation>
    <scope>NUCLEOTIDE SEQUENCE [LARGE SCALE GENOMIC DNA]</scope>
    <source>
        <strain evidence="2 3">HH1</strain>
    </source>
</reference>
<dbReference type="RefSeq" id="WP_185978368.1">
    <property type="nucleotide sequence ID" value="NZ_JACBGI020000013.1"/>
</dbReference>
<accession>A0ABS0BWN9</accession>
<keyword evidence="3" id="KW-1185">Reference proteome</keyword>
<dbReference type="SUPFAM" id="SSF75169">
    <property type="entry name" value="DsrEFH-like"/>
    <property type="match status" value="1"/>
</dbReference>
<dbReference type="PANTHER" id="PTHR37691">
    <property type="entry name" value="BLR3518 PROTEIN"/>
    <property type="match status" value="1"/>
</dbReference>
<feature type="chain" id="PRO_5046426092" evidence="1">
    <location>
        <begin position="24"/>
        <end position="155"/>
    </location>
</feature>
<dbReference type="Gene3D" id="3.40.1260.10">
    <property type="entry name" value="DsrEFH-like"/>
    <property type="match status" value="1"/>
</dbReference>
<evidence type="ECO:0000313" key="2">
    <source>
        <dbReference type="EMBL" id="MBF6058226.1"/>
    </source>
</evidence>
<dbReference type="EMBL" id="JACBGI020000013">
    <property type="protein sequence ID" value="MBF6058226.1"/>
    <property type="molecule type" value="Genomic_DNA"/>
</dbReference>
<dbReference type="Pfam" id="PF02635">
    <property type="entry name" value="DsrE"/>
    <property type="match status" value="1"/>
</dbReference>
<comment type="caution">
    <text evidence="2">The sequence shown here is derived from an EMBL/GenBank/DDBJ whole genome shotgun (WGS) entry which is preliminary data.</text>
</comment>
<gene>
    <name evidence="2" type="ORF">H8792_007720</name>
</gene>
<feature type="signal peptide" evidence="1">
    <location>
        <begin position="1"/>
        <end position="23"/>
    </location>
</feature>
<evidence type="ECO:0000313" key="3">
    <source>
        <dbReference type="Proteomes" id="UP001193680"/>
    </source>
</evidence>
<dbReference type="InterPro" id="IPR027396">
    <property type="entry name" value="DsrEFH-like"/>
</dbReference>
<sequence length="155" mass="17141">MKIIKSILFVLLMPWLAISPVQAEDIEKAVYHVDFADADRYSATLTSINNMLNEYENALSDYDVTIVFVGKGARFVTDAPQAGQDARLKERRTELKGRLQALNSTRNVKLAVCNNTLTGFGLSKDQLYEGVEIVPSGVVFLAQLQKAGAAYIKIQ</sequence>
<name>A0ABS0BWN9_9GAMM</name>
<evidence type="ECO:0000256" key="1">
    <source>
        <dbReference type="SAM" id="SignalP"/>
    </source>
</evidence>
<reference evidence="2 3" key="1">
    <citation type="submission" date="2020-06" db="EMBL/GenBank/DDBJ databases">
        <authorList>
            <person name="Scott K."/>
        </authorList>
    </citation>
    <scope>NUCLEOTIDE SEQUENCE [LARGE SCALE GENOMIC DNA]</scope>
    <source>
        <strain evidence="2 3">HH1</strain>
    </source>
</reference>
<dbReference type="Proteomes" id="UP001193680">
    <property type="component" value="Unassembled WGS sequence"/>
</dbReference>
<organism evidence="2 3">
    <name type="scientific">Thiomicrorhabdus heinhorstiae</name>
    <dbReference type="NCBI Taxonomy" id="2748010"/>
    <lineage>
        <taxon>Bacteria</taxon>
        <taxon>Pseudomonadati</taxon>
        <taxon>Pseudomonadota</taxon>
        <taxon>Gammaproteobacteria</taxon>
        <taxon>Thiotrichales</taxon>
        <taxon>Piscirickettsiaceae</taxon>
        <taxon>Thiomicrorhabdus</taxon>
    </lineage>
</organism>
<protein>
    <submittedName>
        <fullName evidence="2">DsrE family protein</fullName>
    </submittedName>
</protein>
<proteinExistence type="predicted"/>
<keyword evidence="1" id="KW-0732">Signal</keyword>
<dbReference type="InterPro" id="IPR003787">
    <property type="entry name" value="Sulphur_relay_DsrE/F-like"/>
</dbReference>
<dbReference type="PANTHER" id="PTHR37691:SF1">
    <property type="entry name" value="BLR3518 PROTEIN"/>
    <property type="match status" value="1"/>
</dbReference>